<dbReference type="PANTHER" id="PTHR11748">
    <property type="entry name" value="D-LACTATE DEHYDROGENASE"/>
    <property type="match status" value="1"/>
</dbReference>
<name>A0A2X0LTM8_9BASI</name>
<feature type="compositionally biased region" description="Pro residues" evidence="11">
    <location>
        <begin position="126"/>
        <end position="138"/>
    </location>
</feature>
<keyword evidence="14" id="KW-1185">Reference proteome</keyword>
<evidence type="ECO:0000256" key="1">
    <source>
        <dbReference type="ARBA" id="ARBA00001974"/>
    </source>
</evidence>
<feature type="domain" description="FAD-binding PCMH-type" evidence="12">
    <location>
        <begin position="41"/>
        <end position="300"/>
    </location>
</feature>
<dbReference type="InterPro" id="IPR016169">
    <property type="entry name" value="FAD-bd_PCMH_sub2"/>
</dbReference>
<evidence type="ECO:0000256" key="2">
    <source>
        <dbReference type="ARBA" id="ARBA00004173"/>
    </source>
</evidence>
<comment type="subcellular location">
    <subcellularLocation>
        <location evidence="2">Mitochondrion</location>
    </subcellularLocation>
</comment>
<dbReference type="GO" id="GO:0005739">
    <property type="term" value="C:mitochondrion"/>
    <property type="evidence" value="ECO:0007669"/>
    <property type="project" value="UniProtKB-SubCell"/>
</dbReference>
<dbReference type="InterPro" id="IPR016166">
    <property type="entry name" value="FAD-bd_PCMH"/>
</dbReference>
<evidence type="ECO:0000313" key="13">
    <source>
        <dbReference type="EMBL" id="SGY13990.1"/>
    </source>
</evidence>
<evidence type="ECO:0000313" key="14">
    <source>
        <dbReference type="Proteomes" id="UP000249464"/>
    </source>
</evidence>
<dbReference type="InterPro" id="IPR004113">
    <property type="entry name" value="FAD-bd_oxidored_4_C"/>
</dbReference>
<protein>
    <recommendedName>
        <fullName evidence="9">D-lactate dehydrogenase (cytochrome)</fullName>
        <ecNumber evidence="9">1.1.2.4</ecNumber>
    </recommendedName>
</protein>
<dbReference type="FunFam" id="3.30.70.2740:FF:000001">
    <property type="entry name" value="D-lactate dehydrogenase mitochondrial"/>
    <property type="match status" value="1"/>
</dbReference>
<evidence type="ECO:0000256" key="9">
    <source>
        <dbReference type="ARBA" id="ARBA00038897"/>
    </source>
</evidence>
<evidence type="ECO:0000256" key="7">
    <source>
        <dbReference type="ARBA" id="ARBA00023002"/>
    </source>
</evidence>
<dbReference type="SUPFAM" id="SSF55103">
    <property type="entry name" value="FAD-linked oxidases, C-terminal domain"/>
    <property type="match status" value="1"/>
</dbReference>
<feature type="region of interest" description="Disordered" evidence="11">
    <location>
        <begin position="98"/>
        <end position="139"/>
    </location>
</feature>
<dbReference type="STRING" id="796604.A0A2X0LTM8"/>
<dbReference type="Pfam" id="PF01565">
    <property type="entry name" value="FAD_binding_4"/>
    <property type="match status" value="1"/>
</dbReference>
<dbReference type="InterPro" id="IPR036318">
    <property type="entry name" value="FAD-bd_PCMH-like_sf"/>
</dbReference>
<reference evidence="13 14" key="1">
    <citation type="submission" date="2016-11" db="EMBL/GenBank/DDBJ databases">
        <authorList>
            <person name="Jaros S."/>
            <person name="Januszkiewicz K."/>
            <person name="Wedrychowicz H."/>
        </authorList>
    </citation>
    <scope>NUCLEOTIDE SEQUENCE [LARGE SCALE GENOMIC DNA]</scope>
</reference>
<dbReference type="Proteomes" id="UP000249464">
    <property type="component" value="Unassembled WGS sequence"/>
</dbReference>
<evidence type="ECO:0000256" key="5">
    <source>
        <dbReference type="ARBA" id="ARBA00022827"/>
    </source>
</evidence>
<evidence type="ECO:0000256" key="3">
    <source>
        <dbReference type="ARBA" id="ARBA00008000"/>
    </source>
</evidence>
<comment type="cofactor">
    <cofactor evidence="1">
        <name>FAD</name>
        <dbReference type="ChEBI" id="CHEBI:57692"/>
    </cofactor>
</comment>
<evidence type="ECO:0000256" key="6">
    <source>
        <dbReference type="ARBA" id="ARBA00022946"/>
    </source>
</evidence>
<organism evidence="13 14">
    <name type="scientific">Microbotryum silenes-dioicae</name>
    <dbReference type="NCBI Taxonomy" id="796604"/>
    <lineage>
        <taxon>Eukaryota</taxon>
        <taxon>Fungi</taxon>
        <taxon>Dikarya</taxon>
        <taxon>Basidiomycota</taxon>
        <taxon>Pucciniomycotina</taxon>
        <taxon>Microbotryomycetes</taxon>
        <taxon>Microbotryales</taxon>
        <taxon>Microbotryaceae</taxon>
        <taxon>Microbotryum</taxon>
    </lineage>
</organism>
<sequence length="568" mass="60665">MSPTLDVPGALNALHSTFSSSQLSQDTPILTQFGSTFGSFAPPTPPLIIVHAESTQDVVACVNIATKFGIVIIPVGGRTSLEGQFLPPSIPEAPSCCHPPLEDRTLPRTVEPENSSGTPLEKIKTSPPPSPSFTPNPSRPTIHLSLSRMDNIQLFPSDFSAIVGPGAGWQSLNERLAEEGVNQFFPIDPAPRSEFGGMVGVGGSGTNAVGFGTMRGEWVGGMEVVLMSGEVIKTKGSSRARELNCCHNRSANTRTNPTFDVVAPPHQGKSSTGWDVGRLFLGSEGTLGIITSITVRLAPLVPLKVAIASFPSISQAVLSVVSIIQAGLNPTSLELLDGLSIKAMNLAEMMPKPLEEIPTVMMRFGSPFPEAVKGAMERVGEIVRGFGCREFRVAKDDRESEVFWKARKAQYWSQQLLLSPSPTSTPCRTLITDICVPISQLPSFITQSEALVNPLASKGILAPVVAHAGDGNVHRAILYLPHPRTGLAPKEVGELAEALSSLALELGGTVAGEHGIGMTKRKYLRKELGEGTLGLMRKVKSLLDPLGLLNPGKVIYETVEEERRESRL</sequence>
<keyword evidence="8" id="KW-0496">Mitochondrion</keyword>
<dbReference type="FunFam" id="1.10.45.10:FF:000001">
    <property type="entry name" value="D-lactate dehydrogenase mitochondrial"/>
    <property type="match status" value="1"/>
</dbReference>
<dbReference type="Gene3D" id="3.30.465.10">
    <property type="match status" value="2"/>
</dbReference>
<dbReference type="PANTHER" id="PTHR11748:SF111">
    <property type="entry name" value="D-LACTATE DEHYDROGENASE, MITOCHONDRIAL-RELATED"/>
    <property type="match status" value="1"/>
</dbReference>
<dbReference type="SUPFAM" id="SSF56176">
    <property type="entry name" value="FAD-binding/transporter-associated domain-like"/>
    <property type="match status" value="2"/>
</dbReference>
<dbReference type="GO" id="GO:0004458">
    <property type="term" value="F:D-lactate dehydrogenase (cytochrome) activity"/>
    <property type="evidence" value="ECO:0007669"/>
    <property type="project" value="UniProtKB-EC"/>
</dbReference>
<evidence type="ECO:0000256" key="8">
    <source>
        <dbReference type="ARBA" id="ARBA00023128"/>
    </source>
</evidence>
<dbReference type="Gene3D" id="1.10.45.10">
    <property type="entry name" value="Vanillyl-alcohol Oxidase, Chain A, domain 4"/>
    <property type="match status" value="1"/>
</dbReference>
<dbReference type="InterPro" id="IPR016164">
    <property type="entry name" value="FAD-linked_Oxase-like_C"/>
</dbReference>
<dbReference type="GO" id="GO:0008720">
    <property type="term" value="F:D-lactate dehydrogenase (NAD+) activity"/>
    <property type="evidence" value="ECO:0007669"/>
    <property type="project" value="TreeGrafter"/>
</dbReference>
<keyword evidence="7" id="KW-0560">Oxidoreductase</keyword>
<evidence type="ECO:0000256" key="11">
    <source>
        <dbReference type="SAM" id="MobiDB-lite"/>
    </source>
</evidence>
<dbReference type="InterPro" id="IPR016171">
    <property type="entry name" value="Vanillyl_alc_oxidase_C-sub2"/>
</dbReference>
<evidence type="ECO:0000256" key="4">
    <source>
        <dbReference type="ARBA" id="ARBA00022630"/>
    </source>
</evidence>
<evidence type="ECO:0000256" key="10">
    <source>
        <dbReference type="ARBA" id="ARBA00051436"/>
    </source>
</evidence>
<dbReference type="EC" id="1.1.2.4" evidence="9"/>
<dbReference type="Gene3D" id="3.30.70.2740">
    <property type="match status" value="1"/>
</dbReference>
<dbReference type="AlphaFoldDB" id="A0A2X0LTM8"/>
<comment type="catalytic activity">
    <reaction evidence="10">
        <text>(R)-lactate + 2 Fe(III)-[cytochrome c] = 2 Fe(II)-[cytochrome c] + pyruvate + 2 H(+)</text>
        <dbReference type="Rhea" id="RHEA:13521"/>
        <dbReference type="Rhea" id="RHEA-COMP:10350"/>
        <dbReference type="Rhea" id="RHEA-COMP:14399"/>
        <dbReference type="ChEBI" id="CHEBI:15361"/>
        <dbReference type="ChEBI" id="CHEBI:15378"/>
        <dbReference type="ChEBI" id="CHEBI:16004"/>
        <dbReference type="ChEBI" id="CHEBI:29033"/>
        <dbReference type="ChEBI" id="CHEBI:29034"/>
        <dbReference type="EC" id="1.1.2.4"/>
    </reaction>
</comment>
<keyword evidence="5" id="KW-0274">FAD</keyword>
<dbReference type="GO" id="GO:1903457">
    <property type="term" value="P:lactate catabolic process"/>
    <property type="evidence" value="ECO:0007669"/>
    <property type="project" value="TreeGrafter"/>
</dbReference>
<dbReference type="PROSITE" id="PS51387">
    <property type="entry name" value="FAD_PCMH"/>
    <property type="match status" value="1"/>
</dbReference>
<keyword evidence="6" id="KW-0809">Transit peptide</keyword>
<gene>
    <name evidence="13" type="primary">BQ5605_C010g06018</name>
    <name evidence="13" type="ORF">BQ5605_C010G06018</name>
</gene>
<dbReference type="Pfam" id="PF02913">
    <property type="entry name" value="FAD-oxidase_C"/>
    <property type="match status" value="1"/>
</dbReference>
<dbReference type="GO" id="GO:0071949">
    <property type="term" value="F:FAD binding"/>
    <property type="evidence" value="ECO:0007669"/>
    <property type="project" value="InterPro"/>
</dbReference>
<keyword evidence="4" id="KW-0285">Flavoprotein</keyword>
<proteinExistence type="inferred from homology"/>
<accession>A0A2X0LTM8</accession>
<dbReference type="EMBL" id="FQNC01000012">
    <property type="protein sequence ID" value="SGY13990.1"/>
    <property type="molecule type" value="Genomic_DNA"/>
</dbReference>
<comment type="similarity">
    <text evidence="3">Belongs to the FAD-binding oxidoreductase/transferase type 4 family.</text>
</comment>
<dbReference type="InterPro" id="IPR006094">
    <property type="entry name" value="Oxid_FAD_bind_N"/>
</dbReference>
<evidence type="ECO:0000259" key="12">
    <source>
        <dbReference type="PROSITE" id="PS51387"/>
    </source>
</evidence>